<dbReference type="PANTHER" id="PTHR46562">
    <property type="entry name" value="SERINE/THREONINE-KINASE ULK4-LIKE PROTEIN-RELATED"/>
    <property type="match status" value="1"/>
</dbReference>
<reference evidence="8" key="1">
    <citation type="submission" date="2021-01" db="EMBL/GenBank/DDBJ databases">
        <authorList>
            <person name="Corre E."/>
            <person name="Pelletier E."/>
            <person name="Niang G."/>
            <person name="Scheremetjew M."/>
            <person name="Finn R."/>
            <person name="Kale V."/>
            <person name="Holt S."/>
            <person name="Cochrane G."/>
            <person name="Meng A."/>
            <person name="Brown T."/>
            <person name="Cohen L."/>
        </authorList>
    </citation>
    <scope>NUCLEOTIDE SEQUENCE</scope>
    <source>
        <strain evidence="8">CCMP1320</strain>
    </source>
</reference>
<dbReference type="InterPro" id="IPR011009">
    <property type="entry name" value="Kinase-like_dom_sf"/>
</dbReference>
<dbReference type="PROSITE" id="PS00108">
    <property type="entry name" value="PROTEIN_KINASE_ST"/>
    <property type="match status" value="1"/>
</dbReference>
<dbReference type="EMBL" id="HBIP01023798">
    <property type="protein sequence ID" value="CAE0499181.1"/>
    <property type="molecule type" value="Transcribed_RNA"/>
</dbReference>
<organism evidence="8">
    <name type="scientific">Dunaliella tertiolecta</name>
    <name type="common">Green alga</name>
    <dbReference type="NCBI Taxonomy" id="3047"/>
    <lineage>
        <taxon>Eukaryota</taxon>
        <taxon>Viridiplantae</taxon>
        <taxon>Chlorophyta</taxon>
        <taxon>core chlorophytes</taxon>
        <taxon>Chlorophyceae</taxon>
        <taxon>CS clade</taxon>
        <taxon>Chlamydomonadales</taxon>
        <taxon>Dunaliellaceae</taxon>
        <taxon>Dunaliella</taxon>
    </lineage>
</organism>
<feature type="region of interest" description="Disordered" evidence="6">
    <location>
        <begin position="379"/>
        <end position="439"/>
    </location>
</feature>
<accession>A0A7S3R0S0</accession>
<dbReference type="Pfam" id="PF00069">
    <property type="entry name" value="Pkinase"/>
    <property type="match status" value="1"/>
</dbReference>
<dbReference type="Pfam" id="PF24970">
    <property type="entry name" value="ARM_RUK"/>
    <property type="match status" value="1"/>
</dbReference>
<keyword evidence="3" id="KW-0418">Kinase</keyword>
<gene>
    <name evidence="8" type="ORF">DTER00134_LOCUS14254</name>
</gene>
<dbReference type="InterPro" id="IPR017441">
    <property type="entry name" value="Protein_kinase_ATP_BS"/>
</dbReference>
<evidence type="ECO:0000256" key="5">
    <source>
        <dbReference type="PROSITE-ProRule" id="PRU10141"/>
    </source>
</evidence>
<dbReference type="SMART" id="SM00220">
    <property type="entry name" value="S_TKc"/>
    <property type="match status" value="1"/>
</dbReference>
<dbReference type="GO" id="GO:0004672">
    <property type="term" value="F:protein kinase activity"/>
    <property type="evidence" value="ECO:0007669"/>
    <property type="project" value="InterPro"/>
</dbReference>
<keyword evidence="1" id="KW-0808">Transferase</keyword>
<feature type="domain" description="Protein kinase" evidence="7">
    <location>
        <begin position="4"/>
        <end position="256"/>
    </location>
</feature>
<sequence>MNQYHIYEKIGKGKYSTCYKGRRKRTIAYYAIKSVDKSQKARVLQEVRTMHALDHKNILRFFAWYETTNHLWLILEYCVGGDLMSLLRQDVRLPESSVHDFGRDLVVALQYLHHNSIIYCDLKPSNILLDENGRLKLGGFGLSRRLSDINKTPLQSLPPAKRGTPAYMAPELFSEGSTHSSASDLWALGCVLYEAAMGRPPFLNSSFNQLVQEILHNEPAPIPGASPQFASLCSRLLDKNPATRIKWHELIVHPFWQVCMTALSMPPEPALEAFVKAYKLAPADANPRASMASQSAARTMRQSVDVTRLSRIALSNLEREGDGSDYTAVEMQPGDVRIETADAELDFVDERDDGAADDDEHPSPAQSDDGAVIDQGAAFGDAGQVGPIGGMALNSEQMRPGQGRGRGNEPAGSRQGGQDKALEDEGAGNDSTDVCTTLDPSTPALESLVWHASDAAVKPIVANRRIERLPEPKFDAKALPFPAMSLQEMLHAEQKELENFLTHIYRAIASAAPLKDKVNVLSYFETLCVDTNAANVLINSSLTILFIRMLRNARAPTLRIRLASVLGLLVRHATFIAEELAQTGVVEILTDALKDKMEKVRRRVMATLGELLFYVATQQQDVQSGTTAQEVSDCWSITSSTISAVTRLLKPQEDEVTQHYAVKTIENICSQGGDWAANFCSNEVAFSLVQIYSATKSENLKATTASTLARLLRHNPTLVVYVVDKFGTRLFVAGLSDPNSKVVTGAINMLNMALCQPDLTVRARAALSEERSLIPALMALLDHPLPVLRAKAIVTIMLLCTRLSTRWLLDACKSKLIPVVERLQREKDDYLQEAIGVMRAELTRLVPLICQQIKEDLNKAGARRGSTTTPARVNGAKVPFQQFQVVLHLITSPFFRASTVTPTLLSDLALFLVSSSNPVLATASGMAEFKATLMHVLEAICQQTELVLQHHEAMLSQFLPALCATVSSPNESGDTRFFCLRMVSEVMQLLVMDTELYGSPGSAAPEERLGLATAAVDQLMASHILPMVPHLLRDEDPMPLYALKLLGGLLESNPGYVQAMEAMGLATQFFEFLSLEHANNNVHNIRLCRQIVAAGSMPVSVLVDLQVGEKVAAVLEYATHNNVEPFLEPVLELCHAIVQRDAREVEAGRSDGALMAVLLEQSGLFLELCAHSDGPVSVAAALCLNDMVAVYPEQCAPWLLSPESVAILAPVLQGEHLDATATAPPAQLQQHLLEAVSRSLQVPGSLQGPDPELLRLHEATQALAAGGPNSHPGVAALAAEVLEGLMPLVS</sequence>
<evidence type="ECO:0000256" key="4">
    <source>
        <dbReference type="ARBA" id="ARBA00022840"/>
    </source>
</evidence>
<dbReference type="GO" id="GO:0005524">
    <property type="term" value="F:ATP binding"/>
    <property type="evidence" value="ECO:0007669"/>
    <property type="project" value="UniProtKB-UniRule"/>
</dbReference>
<dbReference type="SUPFAM" id="SSF56112">
    <property type="entry name" value="Protein kinase-like (PK-like)"/>
    <property type="match status" value="1"/>
</dbReference>
<feature type="binding site" evidence="5">
    <location>
        <position position="33"/>
    </location>
    <ligand>
        <name>ATP</name>
        <dbReference type="ChEBI" id="CHEBI:30616"/>
    </ligand>
</feature>
<evidence type="ECO:0000256" key="3">
    <source>
        <dbReference type="ARBA" id="ARBA00022777"/>
    </source>
</evidence>
<dbReference type="InterPro" id="IPR044591">
    <property type="entry name" value="RUK"/>
</dbReference>
<evidence type="ECO:0000259" key="7">
    <source>
        <dbReference type="PROSITE" id="PS50011"/>
    </source>
</evidence>
<evidence type="ECO:0000256" key="2">
    <source>
        <dbReference type="ARBA" id="ARBA00022741"/>
    </source>
</evidence>
<name>A0A7S3R0S0_DUNTE</name>
<dbReference type="Gene3D" id="1.25.10.10">
    <property type="entry name" value="Leucine-rich Repeat Variant"/>
    <property type="match status" value="1"/>
</dbReference>
<dbReference type="InterPro" id="IPR011989">
    <property type="entry name" value="ARM-like"/>
</dbReference>
<dbReference type="PANTHER" id="PTHR46562:SF1">
    <property type="entry name" value="SERINE_THREONINE-PROTEIN KINASE ULK4"/>
    <property type="match status" value="1"/>
</dbReference>
<feature type="compositionally biased region" description="Polar residues" evidence="6">
    <location>
        <begin position="429"/>
        <end position="439"/>
    </location>
</feature>
<evidence type="ECO:0000256" key="1">
    <source>
        <dbReference type="ARBA" id="ARBA00022679"/>
    </source>
</evidence>
<dbReference type="GO" id="GO:0000914">
    <property type="term" value="P:phragmoplast assembly"/>
    <property type="evidence" value="ECO:0007669"/>
    <property type="project" value="InterPro"/>
</dbReference>
<keyword evidence="4 5" id="KW-0067">ATP-binding</keyword>
<evidence type="ECO:0000313" key="8">
    <source>
        <dbReference type="EMBL" id="CAE0499181.1"/>
    </source>
</evidence>
<keyword evidence="2 5" id="KW-0547">Nucleotide-binding</keyword>
<feature type="region of interest" description="Disordered" evidence="6">
    <location>
        <begin position="352"/>
        <end position="371"/>
    </location>
</feature>
<dbReference type="InterPro" id="IPR056980">
    <property type="entry name" value="ARM_RUK"/>
</dbReference>
<dbReference type="GO" id="GO:0008017">
    <property type="term" value="F:microtubule binding"/>
    <property type="evidence" value="ECO:0007669"/>
    <property type="project" value="InterPro"/>
</dbReference>
<dbReference type="Pfam" id="PF23606">
    <property type="entry name" value="HEAT_ULK4"/>
    <property type="match status" value="1"/>
</dbReference>
<dbReference type="PROSITE" id="PS50011">
    <property type="entry name" value="PROTEIN_KINASE_DOM"/>
    <property type="match status" value="1"/>
</dbReference>
<dbReference type="InterPro" id="IPR056981">
    <property type="entry name" value="HEAT_ULK4_RUNKEL"/>
</dbReference>
<dbReference type="PROSITE" id="PS00107">
    <property type="entry name" value="PROTEIN_KINASE_ATP"/>
    <property type="match status" value="1"/>
</dbReference>
<dbReference type="InterPro" id="IPR000719">
    <property type="entry name" value="Prot_kinase_dom"/>
</dbReference>
<evidence type="ECO:0000256" key="6">
    <source>
        <dbReference type="SAM" id="MobiDB-lite"/>
    </source>
</evidence>
<dbReference type="CDD" id="cd14010">
    <property type="entry name" value="STKc_ULK4"/>
    <property type="match status" value="1"/>
</dbReference>
<protein>
    <recommendedName>
        <fullName evidence="7">Protein kinase domain-containing protein</fullName>
    </recommendedName>
</protein>
<dbReference type="InterPro" id="IPR016024">
    <property type="entry name" value="ARM-type_fold"/>
</dbReference>
<dbReference type="InterPro" id="IPR008271">
    <property type="entry name" value="Ser/Thr_kinase_AS"/>
</dbReference>
<proteinExistence type="predicted"/>
<dbReference type="Gene3D" id="1.10.510.10">
    <property type="entry name" value="Transferase(Phosphotransferase) domain 1"/>
    <property type="match status" value="1"/>
</dbReference>
<dbReference type="SUPFAM" id="SSF48371">
    <property type="entry name" value="ARM repeat"/>
    <property type="match status" value="1"/>
</dbReference>